<dbReference type="Gene3D" id="1.20.58.900">
    <property type="match status" value="1"/>
</dbReference>
<name>A0A131XRP6_IXORI</name>
<proteinExistence type="evidence at transcript level"/>
<dbReference type="InterPro" id="IPR037213">
    <property type="entry name" value="Run_dom_sf"/>
</dbReference>
<keyword evidence="4" id="KW-0458">Lysosome</keyword>
<evidence type="ECO:0000256" key="4">
    <source>
        <dbReference type="ARBA" id="ARBA00023228"/>
    </source>
</evidence>
<dbReference type="PROSITE" id="PS50826">
    <property type="entry name" value="RUN"/>
    <property type="match status" value="1"/>
</dbReference>
<dbReference type="GO" id="GO:0032418">
    <property type="term" value="P:lysosome localization"/>
    <property type="evidence" value="ECO:0007669"/>
    <property type="project" value="TreeGrafter"/>
</dbReference>
<feature type="domain" description="PH" evidence="6">
    <location>
        <begin position="648"/>
        <end position="754"/>
    </location>
</feature>
<dbReference type="GO" id="GO:0005765">
    <property type="term" value="C:lysosomal membrane"/>
    <property type="evidence" value="ECO:0007669"/>
    <property type="project" value="UniProtKB-SubCell"/>
</dbReference>
<dbReference type="InterPro" id="IPR011993">
    <property type="entry name" value="PH-like_dom_sf"/>
</dbReference>
<evidence type="ECO:0000256" key="5">
    <source>
        <dbReference type="SAM" id="MobiDB-lite"/>
    </source>
</evidence>
<dbReference type="SUPFAM" id="SSF50729">
    <property type="entry name" value="PH domain-like"/>
    <property type="match status" value="1"/>
</dbReference>
<dbReference type="InterPro" id="IPR053015">
    <property type="entry name" value="PH_domain-containing_M2"/>
</dbReference>
<protein>
    <submittedName>
        <fullName evidence="8">Putative sorting nexin-29</fullName>
    </submittedName>
</protein>
<dbReference type="Gene3D" id="2.30.29.30">
    <property type="entry name" value="Pleckstrin-homology domain (PH domain)/Phosphotyrosine-binding domain (PTB)"/>
    <property type="match status" value="1"/>
</dbReference>
<dbReference type="GO" id="GO:0019894">
    <property type="term" value="F:kinesin binding"/>
    <property type="evidence" value="ECO:0007669"/>
    <property type="project" value="TreeGrafter"/>
</dbReference>
<evidence type="ECO:0000313" key="8">
    <source>
        <dbReference type="EMBL" id="JAP68868.1"/>
    </source>
</evidence>
<keyword evidence="3" id="KW-0963">Cytoplasm</keyword>
<dbReference type="SMART" id="SM00233">
    <property type="entry name" value="PH"/>
    <property type="match status" value="1"/>
</dbReference>
<feature type="domain" description="RUN" evidence="7">
    <location>
        <begin position="50"/>
        <end position="172"/>
    </location>
</feature>
<dbReference type="InterPro" id="IPR047327">
    <property type="entry name" value="RUN_PLEKHM2"/>
</dbReference>
<sequence length="885" mass="96122">MSHFGYVPVFYVKQLGAPSQDFKNRLLTTLQSAIKQVQDVADASADEGLSEDSAEACSLCEQLDKVFLYGLQQPEWGYWPWVRKFTHEESVQEISSLSNVSTGLGQGRAWLFASLNAALLEGYMRSFAQNQKLLKKGYSTESFLRDVESLELLATMVSGLEFIPFQLNQNNSHLDDTSAWSRLGNGRFLMTRNSGSFCGSHVVELTPGVSSLTLSSADGSSGDSHDDGEDSGILSAHVSSTTLASLASPAEEVHIPETCGCADCAAFLDDERIRRIISLEADYTDLEVIRAPRSRRKKGSEPSTLDGSSAVNVIVGSATSAGFCDSSGDCSNAIEIGAANPSGELTPQNSGDQASLTREGDSTGVDGVFGTLEGVRDVSEEQVDSGASSEAVCGVGGSEDTDGPALEEDEGSIYDGSGETVTACAVQEEQLGKESSSGEADRPDLVEDVREEDLVSLPRGNKEGLDLKVENNSLLFLVLEIFEADDEKLYKMFLSWKRYDGAGRLQPVFLLLSTRNLYLLSPGGEGGPKFVKDSVVPLHNVGLINVYLNYQGFSLTTMNGARMEIATGRAELTRNIISSLDLAVRRTHRNGKNLLSVLTNCSSQLASLQQLLADEFKVPVEEVVVKDYRLVHWEIDTHPEAGELSPAGATRSGPLMWRFLENQSKKEKKKQWESSYFLLRAGVLYRFRCPEDTIASSSYLISSSNCEASIPAMEAGRPHTLQLNLGPKGACLQLAASNQADLELWAKAFRRAAQHPGRPADQGGLVACCLVLVGDLVLTLVEGGRVLGRGGVVDIGLVRSEDVFCVLEFESGEAESCCFNWILWFSTEEEKKEFLAVISSSWQDIFKVSLDITRVKNNNLRSHCLERAAELSARISELQALCLDV</sequence>
<dbReference type="InterPro" id="IPR004012">
    <property type="entry name" value="Run_dom"/>
</dbReference>
<dbReference type="PANTHER" id="PTHR46556">
    <property type="entry name" value="PLECKSTRIN HOMOLOGY DOMAIN-CONTAINING FAMILY M MEMBER 2"/>
    <property type="match status" value="1"/>
</dbReference>
<dbReference type="InterPro" id="IPR001849">
    <property type="entry name" value="PH_domain"/>
</dbReference>
<organism evidence="8">
    <name type="scientific">Ixodes ricinus</name>
    <name type="common">Common tick</name>
    <name type="synonym">Acarus ricinus</name>
    <dbReference type="NCBI Taxonomy" id="34613"/>
    <lineage>
        <taxon>Eukaryota</taxon>
        <taxon>Metazoa</taxon>
        <taxon>Ecdysozoa</taxon>
        <taxon>Arthropoda</taxon>
        <taxon>Chelicerata</taxon>
        <taxon>Arachnida</taxon>
        <taxon>Acari</taxon>
        <taxon>Parasitiformes</taxon>
        <taxon>Ixodida</taxon>
        <taxon>Ixodoidea</taxon>
        <taxon>Ixodidae</taxon>
        <taxon>Ixodinae</taxon>
        <taxon>Ixodes</taxon>
    </lineage>
</organism>
<evidence type="ECO:0000256" key="2">
    <source>
        <dbReference type="ARBA" id="ARBA00004656"/>
    </source>
</evidence>
<dbReference type="GO" id="GO:0032880">
    <property type="term" value="P:regulation of protein localization"/>
    <property type="evidence" value="ECO:0007669"/>
    <property type="project" value="TreeGrafter"/>
</dbReference>
<dbReference type="Pfam" id="PF00169">
    <property type="entry name" value="PH"/>
    <property type="match status" value="1"/>
</dbReference>
<dbReference type="Pfam" id="PF02759">
    <property type="entry name" value="RUN"/>
    <property type="match status" value="1"/>
</dbReference>
<feature type="compositionally biased region" description="Polar residues" evidence="5">
    <location>
        <begin position="343"/>
        <end position="356"/>
    </location>
</feature>
<feature type="region of interest" description="Disordered" evidence="5">
    <location>
        <begin position="339"/>
        <end position="406"/>
    </location>
</feature>
<feature type="region of interest" description="Disordered" evidence="5">
    <location>
        <begin position="214"/>
        <end position="233"/>
    </location>
</feature>
<dbReference type="CDD" id="cd17680">
    <property type="entry name" value="RUN_PLEKHM2"/>
    <property type="match status" value="1"/>
</dbReference>
<dbReference type="GO" id="GO:0007030">
    <property type="term" value="P:Golgi organization"/>
    <property type="evidence" value="ECO:0007669"/>
    <property type="project" value="TreeGrafter"/>
</dbReference>
<comment type="subcellular location">
    <subcellularLocation>
        <location evidence="1">Cytoplasm</location>
    </subcellularLocation>
    <subcellularLocation>
        <location evidence="2">Lysosome membrane</location>
    </subcellularLocation>
</comment>
<dbReference type="PROSITE" id="PS50003">
    <property type="entry name" value="PH_DOMAIN"/>
    <property type="match status" value="1"/>
</dbReference>
<dbReference type="EMBL" id="GEFM01006928">
    <property type="protein sequence ID" value="JAP68868.1"/>
    <property type="molecule type" value="mRNA"/>
</dbReference>
<evidence type="ECO:0000256" key="1">
    <source>
        <dbReference type="ARBA" id="ARBA00004496"/>
    </source>
</evidence>
<reference evidence="8" key="1">
    <citation type="submission" date="2016-02" db="EMBL/GenBank/DDBJ databases">
        <title>RNAseq analyses of the midgut from blood- or serum-fed Ixodes ricinus ticks.</title>
        <authorList>
            <person name="Perner J."/>
            <person name="Provaznik J."/>
            <person name="Schrenkova J."/>
            <person name="Urbanova V."/>
            <person name="Ribeiro J.M."/>
            <person name="Kopacek P."/>
        </authorList>
    </citation>
    <scope>NUCLEOTIDE SEQUENCE</scope>
    <source>
        <tissue evidence="8">Gut</tissue>
    </source>
</reference>
<dbReference type="InterPro" id="IPR057288">
    <property type="entry name" value="PH_PLEKHM2"/>
</dbReference>
<dbReference type="GO" id="GO:0010008">
    <property type="term" value="C:endosome membrane"/>
    <property type="evidence" value="ECO:0007669"/>
    <property type="project" value="TreeGrafter"/>
</dbReference>
<dbReference type="SMART" id="SM00593">
    <property type="entry name" value="RUN"/>
    <property type="match status" value="1"/>
</dbReference>
<dbReference type="SUPFAM" id="SSF140741">
    <property type="entry name" value="RUN domain-like"/>
    <property type="match status" value="1"/>
</dbReference>
<accession>A0A131XRP6</accession>
<evidence type="ECO:0000259" key="7">
    <source>
        <dbReference type="PROSITE" id="PS50826"/>
    </source>
</evidence>
<dbReference type="PANTHER" id="PTHR46556:SF1">
    <property type="entry name" value="PLECKSTRIN HOMOLOGY DOMAIN-CONTAINING FAMILY M MEMBER 2"/>
    <property type="match status" value="1"/>
</dbReference>
<evidence type="ECO:0000256" key="3">
    <source>
        <dbReference type="ARBA" id="ARBA00022490"/>
    </source>
</evidence>
<evidence type="ECO:0000259" key="6">
    <source>
        <dbReference type="PROSITE" id="PS50003"/>
    </source>
</evidence>
<dbReference type="AlphaFoldDB" id="A0A131XRP6"/>
<dbReference type="Pfam" id="PF23142">
    <property type="entry name" value="PH_PLEKHM2"/>
    <property type="match status" value="1"/>
</dbReference>